<dbReference type="InterPro" id="IPR019200">
    <property type="entry name" value="ATP_adenylylTrfase_C"/>
</dbReference>
<organism evidence="4 5">
    <name type="scientific">Aspergillus brasiliensis</name>
    <dbReference type="NCBI Taxonomy" id="319629"/>
    <lineage>
        <taxon>Eukaryota</taxon>
        <taxon>Fungi</taxon>
        <taxon>Dikarya</taxon>
        <taxon>Ascomycota</taxon>
        <taxon>Pezizomycotina</taxon>
        <taxon>Eurotiomycetes</taxon>
        <taxon>Eurotiomycetidae</taxon>
        <taxon>Eurotiales</taxon>
        <taxon>Aspergillaceae</taxon>
        <taxon>Aspergillus</taxon>
        <taxon>Aspergillus subgen. Circumdati</taxon>
    </lineage>
</organism>
<dbReference type="GO" id="GO:0003877">
    <property type="term" value="F:ATP:ADP adenylyltransferase activity"/>
    <property type="evidence" value="ECO:0007669"/>
    <property type="project" value="InterPro"/>
</dbReference>
<dbReference type="Pfam" id="PF19327">
    <property type="entry name" value="Ap4A_phos_N"/>
    <property type="match status" value="1"/>
</dbReference>
<evidence type="ECO:0000313" key="4">
    <source>
        <dbReference type="EMBL" id="GKZ24709.1"/>
    </source>
</evidence>
<dbReference type="InterPro" id="IPR045759">
    <property type="entry name" value="Ap4A_phos1/2_N"/>
</dbReference>
<dbReference type="InterPro" id="IPR009163">
    <property type="entry name" value="Ap4A_phos1/2"/>
</dbReference>
<feature type="domain" description="Ap4A phosphorylase 1/2 N-terminal" evidence="3">
    <location>
        <begin position="81"/>
        <end position="162"/>
    </location>
</feature>
<dbReference type="AlphaFoldDB" id="A0A9W6DPD7"/>
<dbReference type="GO" id="GO:0005524">
    <property type="term" value="F:ATP binding"/>
    <property type="evidence" value="ECO:0007669"/>
    <property type="project" value="InterPro"/>
</dbReference>
<accession>A0A9W6DPD7</accession>
<feature type="domain" description="ATP adenylyltransferase C-terminal" evidence="2">
    <location>
        <begin position="180"/>
        <end position="294"/>
    </location>
</feature>
<evidence type="ECO:0000259" key="2">
    <source>
        <dbReference type="Pfam" id="PF09830"/>
    </source>
</evidence>
<feature type="region of interest" description="Disordered" evidence="1">
    <location>
        <begin position="51"/>
        <end position="73"/>
    </location>
</feature>
<sequence>MNESFILSEFDKLVNSGVVIYNDNAVVIEHIDRDLKFQFLLTSALAKKPTIQSTPATPKPIAEDEDQKQKGSDINTHGFEIDQITSSHFLIANKFSWARPHLMLLTSDGYRRQYEALDLDDFRSIWSLLSTFHTTDYVVFYNCGQDGGCSRLHKHLQLIPTPRNLFASFLDAKDGEREPPRVPFEWFYHRLDSNDWDPERLLEIYNHLLEQATKTASRDLSENPKWVPSTAATPHNFILTKRWMVVLPRRRAAVNAEAGVNAIGMLGYIVVATQKEIDNWVQLGLTGSLEKLGVAKQGDNLLAN</sequence>
<comment type="caution">
    <text evidence="4">The sequence shown here is derived from an EMBL/GenBank/DDBJ whole genome shotgun (WGS) entry which is preliminary data.</text>
</comment>
<dbReference type="SUPFAM" id="SSF54197">
    <property type="entry name" value="HIT-like"/>
    <property type="match status" value="1"/>
</dbReference>
<evidence type="ECO:0000256" key="1">
    <source>
        <dbReference type="SAM" id="MobiDB-lite"/>
    </source>
</evidence>
<dbReference type="InterPro" id="IPR043171">
    <property type="entry name" value="Ap4A_phos1/2-like"/>
</dbReference>
<dbReference type="PANTHER" id="PTHR38420:SF1">
    <property type="entry name" value="PUTATIVE (AFU_ORTHOLOGUE AFUA_5G14690)-RELATED"/>
    <property type="match status" value="1"/>
</dbReference>
<protein>
    <recommendedName>
        <fullName evidence="6">HIT domain-containing protein</fullName>
    </recommendedName>
</protein>
<reference evidence="4" key="1">
    <citation type="submission" date="2022-07" db="EMBL/GenBank/DDBJ databases">
        <title>Taxonomy of Aspergillus series Nigri: significant species reduction supported by multi-species coalescent approaches.</title>
        <authorList>
            <person name="Bian C."/>
            <person name="Kusuya Y."/>
            <person name="Sklenar F."/>
            <person name="D'hooge E."/>
            <person name="Yaguchi T."/>
            <person name="Takahashi H."/>
            <person name="Hubka V."/>
        </authorList>
    </citation>
    <scope>NUCLEOTIDE SEQUENCE</scope>
    <source>
        <strain evidence="4">CBS 733.88</strain>
    </source>
</reference>
<evidence type="ECO:0000259" key="3">
    <source>
        <dbReference type="Pfam" id="PF19327"/>
    </source>
</evidence>
<dbReference type="InterPro" id="IPR036265">
    <property type="entry name" value="HIT-like_sf"/>
</dbReference>
<dbReference type="Gene3D" id="3.30.428.70">
    <property type="match status" value="1"/>
</dbReference>
<evidence type="ECO:0008006" key="6">
    <source>
        <dbReference type="Google" id="ProtNLM"/>
    </source>
</evidence>
<name>A0A9W6DPD7_9EURO</name>
<evidence type="ECO:0000313" key="5">
    <source>
        <dbReference type="Proteomes" id="UP001143548"/>
    </source>
</evidence>
<dbReference type="PANTHER" id="PTHR38420">
    <property type="entry name" value="AP-4-A PHOSPHORYLASE II"/>
    <property type="match status" value="1"/>
</dbReference>
<dbReference type="GO" id="GO:0009117">
    <property type="term" value="P:nucleotide metabolic process"/>
    <property type="evidence" value="ECO:0007669"/>
    <property type="project" value="InterPro"/>
</dbReference>
<dbReference type="Proteomes" id="UP001143548">
    <property type="component" value="Unassembled WGS sequence"/>
</dbReference>
<gene>
    <name evidence="4" type="ORF">AbraCBS73388_011703</name>
</gene>
<dbReference type="EMBL" id="BROQ01000092">
    <property type="protein sequence ID" value="GKZ24709.1"/>
    <property type="molecule type" value="Genomic_DNA"/>
</dbReference>
<proteinExistence type="predicted"/>
<dbReference type="Pfam" id="PF09830">
    <property type="entry name" value="ATP_transf"/>
    <property type="match status" value="1"/>
</dbReference>